<comment type="caution">
    <text evidence="2">The sequence shown here is derived from an EMBL/GenBank/DDBJ whole genome shotgun (WGS) entry which is preliminary data.</text>
</comment>
<evidence type="ECO:0000256" key="1">
    <source>
        <dbReference type="SAM" id="MobiDB-lite"/>
    </source>
</evidence>
<feature type="compositionally biased region" description="Basic residues" evidence="1">
    <location>
        <begin position="56"/>
        <end position="70"/>
    </location>
</feature>
<reference evidence="2" key="1">
    <citation type="journal article" date="2022" name="bioRxiv">
        <title>Sequencing and chromosome-scale assembly of the giantPleurodeles waltlgenome.</title>
        <authorList>
            <person name="Brown T."/>
            <person name="Elewa A."/>
            <person name="Iarovenko S."/>
            <person name="Subramanian E."/>
            <person name="Araus A.J."/>
            <person name="Petzold A."/>
            <person name="Susuki M."/>
            <person name="Suzuki K.-i.T."/>
            <person name="Hayashi T."/>
            <person name="Toyoda A."/>
            <person name="Oliveira C."/>
            <person name="Osipova E."/>
            <person name="Leigh N.D."/>
            <person name="Simon A."/>
            <person name="Yun M.H."/>
        </authorList>
    </citation>
    <scope>NUCLEOTIDE SEQUENCE</scope>
    <source>
        <strain evidence="2">20211129_DDA</strain>
        <tissue evidence="2">Liver</tissue>
    </source>
</reference>
<dbReference type="Proteomes" id="UP001066276">
    <property type="component" value="Chromosome 5"/>
</dbReference>
<feature type="region of interest" description="Disordered" evidence="1">
    <location>
        <begin position="39"/>
        <end position="70"/>
    </location>
</feature>
<accession>A0AAV7S5Q8</accession>
<name>A0AAV7S5Q8_PLEWA</name>
<evidence type="ECO:0000313" key="3">
    <source>
        <dbReference type="Proteomes" id="UP001066276"/>
    </source>
</evidence>
<keyword evidence="3" id="KW-1185">Reference proteome</keyword>
<evidence type="ECO:0000313" key="2">
    <source>
        <dbReference type="EMBL" id="KAJ1158328.1"/>
    </source>
</evidence>
<sequence>MEVPGARKGKKGEFELTISAAVRTPCTYPGRSSRNDVCLGPRSLFKPRQTREPRISGRHTAKNKNKRRLN</sequence>
<dbReference type="EMBL" id="JANPWB010000009">
    <property type="protein sequence ID" value="KAJ1158328.1"/>
    <property type="molecule type" value="Genomic_DNA"/>
</dbReference>
<proteinExistence type="predicted"/>
<dbReference type="AlphaFoldDB" id="A0AAV7S5Q8"/>
<organism evidence="2 3">
    <name type="scientific">Pleurodeles waltl</name>
    <name type="common">Iberian ribbed newt</name>
    <dbReference type="NCBI Taxonomy" id="8319"/>
    <lineage>
        <taxon>Eukaryota</taxon>
        <taxon>Metazoa</taxon>
        <taxon>Chordata</taxon>
        <taxon>Craniata</taxon>
        <taxon>Vertebrata</taxon>
        <taxon>Euteleostomi</taxon>
        <taxon>Amphibia</taxon>
        <taxon>Batrachia</taxon>
        <taxon>Caudata</taxon>
        <taxon>Salamandroidea</taxon>
        <taxon>Salamandridae</taxon>
        <taxon>Pleurodelinae</taxon>
        <taxon>Pleurodeles</taxon>
    </lineage>
</organism>
<gene>
    <name evidence="2" type="ORF">NDU88_011019</name>
</gene>
<protein>
    <submittedName>
        <fullName evidence="2">Uncharacterized protein</fullName>
    </submittedName>
</protein>